<dbReference type="EMBL" id="BARV01003154">
    <property type="protein sequence ID" value="GAI00024.1"/>
    <property type="molecule type" value="Genomic_DNA"/>
</dbReference>
<dbReference type="AlphaFoldDB" id="X1M0X4"/>
<organism evidence="1">
    <name type="scientific">marine sediment metagenome</name>
    <dbReference type="NCBI Taxonomy" id="412755"/>
    <lineage>
        <taxon>unclassified sequences</taxon>
        <taxon>metagenomes</taxon>
        <taxon>ecological metagenomes</taxon>
    </lineage>
</organism>
<proteinExistence type="predicted"/>
<name>X1M0X4_9ZZZZ</name>
<comment type="caution">
    <text evidence="1">The sequence shown here is derived from an EMBL/GenBank/DDBJ whole genome shotgun (WGS) entry which is preliminary data.</text>
</comment>
<gene>
    <name evidence="1" type="ORF">S06H3_07705</name>
</gene>
<sequence length="92" mass="10621">MSDEGYEVEIKVKEILGKGVCALGIKPGDNWIIKDDRVPKNMCSWAFYIMYPMLQVLRYGGEFPWEEDKDKTTLCCIDPNSPVVFELTRIRS</sequence>
<dbReference type="InterPro" id="IPR023811">
    <property type="entry name" value="CHP04076"/>
</dbReference>
<dbReference type="NCBIfam" id="TIGR04076">
    <property type="entry name" value="TIGR04076 family protein"/>
    <property type="match status" value="1"/>
</dbReference>
<accession>X1M0X4</accession>
<evidence type="ECO:0008006" key="2">
    <source>
        <dbReference type="Google" id="ProtNLM"/>
    </source>
</evidence>
<protein>
    <recommendedName>
        <fullName evidence="2">TIGR04076 family protein</fullName>
    </recommendedName>
</protein>
<evidence type="ECO:0000313" key="1">
    <source>
        <dbReference type="EMBL" id="GAI00024.1"/>
    </source>
</evidence>
<reference evidence="1" key="1">
    <citation type="journal article" date="2014" name="Front. Microbiol.">
        <title>High frequency of phylogenetically diverse reductive dehalogenase-homologous genes in deep subseafloor sedimentary metagenomes.</title>
        <authorList>
            <person name="Kawai M."/>
            <person name="Futagami T."/>
            <person name="Toyoda A."/>
            <person name="Takaki Y."/>
            <person name="Nishi S."/>
            <person name="Hori S."/>
            <person name="Arai W."/>
            <person name="Tsubouchi T."/>
            <person name="Morono Y."/>
            <person name="Uchiyama I."/>
            <person name="Ito T."/>
            <person name="Fujiyama A."/>
            <person name="Inagaki F."/>
            <person name="Takami H."/>
        </authorList>
    </citation>
    <scope>NUCLEOTIDE SEQUENCE</scope>
    <source>
        <strain evidence="1">Expedition CK06-06</strain>
    </source>
</reference>